<dbReference type="InterPro" id="IPR046879">
    <property type="entry name" value="KANL3/Tex30_Abhydrolase"/>
</dbReference>
<accession>A0A537IYK3</accession>
<keyword evidence="3" id="KW-0378">Hydrolase</keyword>
<proteinExistence type="predicted"/>
<comment type="caution">
    <text evidence="3">The sequence shown here is derived from an EMBL/GenBank/DDBJ whole genome shotgun (WGS) entry which is preliminary data.</text>
</comment>
<feature type="domain" description="KANL3/Tex30 alpha/beta hydrolase-like" evidence="2">
    <location>
        <begin position="27"/>
        <end position="167"/>
    </location>
</feature>
<dbReference type="Proteomes" id="UP000318834">
    <property type="component" value="Unassembled WGS sequence"/>
</dbReference>
<dbReference type="SUPFAM" id="SSF53474">
    <property type="entry name" value="alpha/beta-Hydrolases"/>
    <property type="match status" value="1"/>
</dbReference>
<evidence type="ECO:0000313" key="4">
    <source>
        <dbReference type="Proteomes" id="UP000318834"/>
    </source>
</evidence>
<evidence type="ECO:0000256" key="1">
    <source>
        <dbReference type="SAM" id="Phobius"/>
    </source>
</evidence>
<dbReference type="AlphaFoldDB" id="A0A537IYK3"/>
<dbReference type="PANTHER" id="PTHR13136">
    <property type="entry name" value="TESTIS DEVELOPMENT PROTEIN PRTD"/>
    <property type="match status" value="1"/>
</dbReference>
<reference evidence="3 4" key="1">
    <citation type="journal article" date="2019" name="Nat. Microbiol.">
        <title>Mediterranean grassland soil C-N compound turnover is dependent on rainfall and depth, and is mediated by genomically divergent microorganisms.</title>
        <authorList>
            <person name="Diamond S."/>
            <person name="Andeer P.F."/>
            <person name="Li Z."/>
            <person name="Crits-Christoph A."/>
            <person name="Burstein D."/>
            <person name="Anantharaman K."/>
            <person name="Lane K.R."/>
            <person name="Thomas B.C."/>
            <person name="Pan C."/>
            <person name="Northen T.R."/>
            <person name="Banfield J.F."/>
        </authorList>
    </citation>
    <scope>NUCLEOTIDE SEQUENCE [LARGE SCALE GENOMIC DNA]</scope>
    <source>
        <strain evidence="3">NP_8</strain>
    </source>
</reference>
<dbReference type="InterPro" id="IPR029058">
    <property type="entry name" value="AB_hydrolase_fold"/>
</dbReference>
<evidence type="ECO:0000259" key="2">
    <source>
        <dbReference type="Pfam" id="PF20408"/>
    </source>
</evidence>
<keyword evidence="1" id="KW-0472">Membrane</keyword>
<dbReference type="Pfam" id="PF20408">
    <property type="entry name" value="Abhydrolase_11"/>
    <property type="match status" value="1"/>
</dbReference>
<dbReference type="InterPro" id="IPR026555">
    <property type="entry name" value="NSL3/Tex30"/>
</dbReference>
<protein>
    <submittedName>
        <fullName evidence="3">Dienelactone hydrolase</fullName>
    </submittedName>
</protein>
<feature type="transmembrane region" description="Helical" evidence="1">
    <location>
        <begin position="108"/>
        <end position="129"/>
    </location>
</feature>
<dbReference type="Gene3D" id="3.40.50.1820">
    <property type="entry name" value="alpha/beta hydrolase"/>
    <property type="match status" value="1"/>
</dbReference>
<dbReference type="EMBL" id="VBAP01000024">
    <property type="protein sequence ID" value="TMI76355.1"/>
    <property type="molecule type" value="Genomic_DNA"/>
</dbReference>
<feature type="non-terminal residue" evidence="3">
    <location>
        <position position="171"/>
    </location>
</feature>
<sequence length="171" mass="18774">MRTETAAVTWEDQRVSAVWHHPARGRTYLVVGHGAGGSMYTPELVKFSEAMATRGIGAVRFNFPYAEARRRTPDRQGVLEACYRAVAEQVAQSADRLLLGGRSMGGRIASHLVAAGFAAAALVFLSYPLHPPGQPDRLRDKHLYALTIPMLFLQGTRDAFAQPELLQRTLA</sequence>
<gene>
    <name evidence="3" type="ORF">E6H05_03770</name>
</gene>
<evidence type="ECO:0000313" key="3">
    <source>
        <dbReference type="EMBL" id="TMI76355.1"/>
    </source>
</evidence>
<keyword evidence="1" id="KW-1133">Transmembrane helix</keyword>
<name>A0A537IYK3_9BACT</name>
<organism evidence="3 4">
    <name type="scientific">Candidatus Segetimicrobium genomatis</name>
    <dbReference type="NCBI Taxonomy" id="2569760"/>
    <lineage>
        <taxon>Bacteria</taxon>
        <taxon>Bacillati</taxon>
        <taxon>Candidatus Sysuimicrobiota</taxon>
        <taxon>Candidatus Sysuimicrobiia</taxon>
        <taxon>Candidatus Sysuimicrobiales</taxon>
        <taxon>Candidatus Segetimicrobiaceae</taxon>
        <taxon>Candidatus Segetimicrobium</taxon>
    </lineage>
</organism>
<dbReference type="PANTHER" id="PTHR13136:SF11">
    <property type="entry name" value="TESTIS-EXPRESSED PROTEIN 30"/>
    <property type="match status" value="1"/>
</dbReference>
<dbReference type="GO" id="GO:0016787">
    <property type="term" value="F:hydrolase activity"/>
    <property type="evidence" value="ECO:0007669"/>
    <property type="project" value="UniProtKB-KW"/>
</dbReference>
<keyword evidence="1" id="KW-0812">Transmembrane</keyword>